<dbReference type="PIRSF" id="PIRSF005384">
    <property type="entry name" value="RpiB_LacA_B"/>
    <property type="match status" value="1"/>
</dbReference>
<feature type="binding site" evidence="4">
    <location>
        <position position="141"/>
    </location>
    <ligand>
        <name>D-ribulose 5-phosphate</name>
        <dbReference type="ChEBI" id="CHEBI:58121"/>
    </ligand>
</feature>
<reference evidence="6" key="1">
    <citation type="submission" date="2017-11" db="EMBL/GenBank/DDBJ databases">
        <authorList>
            <person name="Watanabe M."/>
            <person name="Kojima H."/>
        </authorList>
    </citation>
    <scope>NUCLEOTIDE SEQUENCE [LARGE SCALE GENOMIC DNA]</scope>
    <source>
        <strain evidence="6">Tokyo 01</strain>
    </source>
</reference>
<dbReference type="PANTHER" id="PTHR30345:SF0">
    <property type="entry name" value="DNA DAMAGE-REPAIR_TOLERATION PROTEIN DRT102"/>
    <property type="match status" value="1"/>
</dbReference>
<dbReference type="InterPro" id="IPR004785">
    <property type="entry name" value="RpiB"/>
</dbReference>
<accession>A0A401FRT2</accession>
<feature type="binding site" evidence="4">
    <location>
        <begin position="13"/>
        <end position="14"/>
    </location>
    <ligand>
        <name>D-ribulose 5-phosphate</name>
        <dbReference type="ChEBI" id="CHEBI:58121"/>
    </ligand>
</feature>
<evidence type="ECO:0000313" key="5">
    <source>
        <dbReference type="EMBL" id="GBC59682.1"/>
    </source>
</evidence>
<proteinExistence type="inferred from homology"/>
<protein>
    <submittedName>
        <fullName evidence="5">Ribose 5-phosphate isomerase B</fullName>
    </submittedName>
</protein>
<dbReference type="AlphaFoldDB" id="A0A401FRT2"/>
<dbReference type="GO" id="GO:0004751">
    <property type="term" value="F:ribose-5-phosphate isomerase activity"/>
    <property type="evidence" value="ECO:0007669"/>
    <property type="project" value="TreeGrafter"/>
</dbReference>
<dbReference type="NCBIfam" id="TIGR00689">
    <property type="entry name" value="rpiB_lacA_lacB"/>
    <property type="match status" value="1"/>
</dbReference>
<organism evidence="5 6">
    <name type="scientific">Desulfonema ishimotonii</name>
    <dbReference type="NCBI Taxonomy" id="45657"/>
    <lineage>
        <taxon>Bacteria</taxon>
        <taxon>Pseudomonadati</taxon>
        <taxon>Thermodesulfobacteriota</taxon>
        <taxon>Desulfobacteria</taxon>
        <taxon>Desulfobacterales</taxon>
        <taxon>Desulfococcaceae</taxon>
        <taxon>Desulfonema</taxon>
    </lineage>
</organism>
<feature type="binding site" evidence="4">
    <location>
        <position position="137"/>
    </location>
    <ligand>
        <name>D-ribulose 5-phosphate</name>
        <dbReference type="ChEBI" id="CHEBI:58121"/>
    </ligand>
</feature>
<sequence length="149" mass="15975">MSNDKAPVIIGCDHAAYALKEIIKAYLSDRGIDVEDAGTFSEDSVDYPDFGIKVASAVSEGAFARGILICGTGIGMSMVANRFPHVRAALCNDLFSAAMCKKHNNANVLVMGGRVIGDVLAREIVKAWLETPFEGGRHQARLEKFDTVG</sequence>
<evidence type="ECO:0000256" key="2">
    <source>
        <dbReference type="ARBA" id="ARBA00023235"/>
    </source>
</evidence>
<feature type="binding site" evidence="4">
    <location>
        <begin position="71"/>
        <end position="75"/>
    </location>
    <ligand>
        <name>D-ribulose 5-phosphate</name>
        <dbReference type="ChEBI" id="CHEBI:58121"/>
    </ligand>
</feature>
<dbReference type="Proteomes" id="UP000288096">
    <property type="component" value="Unassembled WGS sequence"/>
</dbReference>
<dbReference type="Gene3D" id="3.40.1400.10">
    <property type="entry name" value="Sugar-phosphate isomerase, RpiB/LacA/LacB"/>
    <property type="match status" value="1"/>
</dbReference>
<dbReference type="SUPFAM" id="SSF89623">
    <property type="entry name" value="Ribose/Galactose isomerase RpiB/AlsB"/>
    <property type="match status" value="1"/>
</dbReference>
<dbReference type="RefSeq" id="WP_124327176.1">
    <property type="nucleotide sequence ID" value="NZ_BEXT01000001.1"/>
</dbReference>
<feature type="active site" description="Proton acceptor" evidence="3">
    <location>
        <position position="70"/>
    </location>
</feature>
<reference evidence="6" key="2">
    <citation type="submission" date="2019-01" db="EMBL/GenBank/DDBJ databases">
        <title>Genome sequence of Desulfonema ishimotonii strain Tokyo 01.</title>
        <authorList>
            <person name="Fukui M."/>
        </authorList>
    </citation>
    <scope>NUCLEOTIDE SEQUENCE [LARGE SCALE GENOMIC DNA]</scope>
    <source>
        <strain evidence="6">Tokyo 01</strain>
    </source>
</reference>
<evidence type="ECO:0000313" key="6">
    <source>
        <dbReference type="Proteomes" id="UP000288096"/>
    </source>
</evidence>
<dbReference type="GO" id="GO:0019316">
    <property type="term" value="P:D-allose catabolic process"/>
    <property type="evidence" value="ECO:0007669"/>
    <property type="project" value="TreeGrafter"/>
</dbReference>
<comment type="similarity">
    <text evidence="1">Belongs to the LacAB/RpiB family.</text>
</comment>
<dbReference type="NCBIfam" id="TIGR01120">
    <property type="entry name" value="rpiB"/>
    <property type="match status" value="1"/>
</dbReference>
<evidence type="ECO:0000256" key="1">
    <source>
        <dbReference type="ARBA" id="ARBA00008754"/>
    </source>
</evidence>
<feature type="binding site" evidence="4">
    <location>
        <position position="114"/>
    </location>
    <ligand>
        <name>D-ribulose 5-phosphate</name>
        <dbReference type="ChEBI" id="CHEBI:58121"/>
    </ligand>
</feature>
<name>A0A401FRT2_9BACT</name>
<evidence type="ECO:0000256" key="4">
    <source>
        <dbReference type="PIRSR" id="PIRSR005384-2"/>
    </source>
</evidence>
<feature type="active site" description="Proton donor" evidence="3">
    <location>
        <position position="103"/>
    </location>
</feature>
<evidence type="ECO:0000256" key="3">
    <source>
        <dbReference type="PIRSR" id="PIRSR005384-1"/>
    </source>
</evidence>
<comment type="caution">
    <text evidence="5">The sequence shown here is derived from an EMBL/GenBank/DDBJ whole genome shotgun (WGS) entry which is preliminary data.</text>
</comment>
<dbReference type="InterPro" id="IPR003500">
    <property type="entry name" value="RpiB_LacA_LacB"/>
</dbReference>
<dbReference type="PANTHER" id="PTHR30345">
    <property type="entry name" value="RIBOSE-5-PHOSPHATE ISOMERASE B"/>
    <property type="match status" value="1"/>
</dbReference>
<dbReference type="InterPro" id="IPR036569">
    <property type="entry name" value="RpiB_LacA_LacB_sf"/>
</dbReference>
<keyword evidence="2 5" id="KW-0413">Isomerase</keyword>
<dbReference type="OrthoDB" id="1778624at2"/>
<dbReference type="NCBIfam" id="NF004051">
    <property type="entry name" value="PRK05571.1"/>
    <property type="match status" value="1"/>
</dbReference>
<keyword evidence="6" id="KW-1185">Reference proteome</keyword>
<gene>
    <name evidence="5" type="ORF">DENIS_0623</name>
</gene>
<dbReference type="Pfam" id="PF02502">
    <property type="entry name" value="LacAB_rpiB"/>
    <property type="match status" value="1"/>
</dbReference>
<dbReference type="EMBL" id="BEXT01000001">
    <property type="protein sequence ID" value="GBC59682.1"/>
    <property type="molecule type" value="Genomic_DNA"/>
</dbReference>
<feature type="binding site" evidence="4">
    <location>
        <position position="104"/>
    </location>
    <ligand>
        <name>D-ribulose 5-phosphate</name>
        <dbReference type="ChEBI" id="CHEBI:58121"/>
    </ligand>
</feature>
<dbReference type="GO" id="GO:0009052">
    <property type="term" value="P:pentose-phosphate shunt, non-oxidative branch"/>
    <property type="evidence" value="ECO:0007669"/>
    <property type="project" value="TreeGrafter"/>
</dbReference>